<accession>A0A5C6B6J9</accession>
<feature type="region of interest" description="Disordered" evidence="1">
    <location>
        <begin position="1"/>
        <end position="35"/>
    </location>
</feature>
<dbReference type="RefSeq" id="WP_146373729.1">
    <property type="nucleotide sequence ID" value="NZ_SJPP01000003.1"/>
</dbReference>
<dbReference type="OrthoDB" id="301466at2"/>
<organism evidence="2 3">
    <name type="scientific">Symmachiella macrocystis</name>
    <dbReference type="NCBI Taxonomy" id="2527985"/>
    <lineage>
        <taxon>Bacteria</taxon>
        <taxon>Pseudomonadati</taxon>
        <taxon>Planctomycetota</taxon>
        <taxon>Planctomycetia</taxon>
        <taxon>Planctomycetales</taxon>
        <taxon>Planctomycetaceae</taxon>
        <taxon>Symmachiella</taxon>
    </lineage>
</organism>
<dbReference type="AlphaFoldDB" id="A0A5C6B6J9"/>
<keyword evidence="3" id="KW-1185">Reference proteome</keyword>
<reference evidence="2 3" key="1">
    <citation type="submission" date="2019-02" db="EMBL/GenBank/DDBJ databases">
        <title>Deep-cultivation of Planctomycetes and their phenomic and genomic characterization uncovers novel biology.</title>
        <authorList>
            <person name="Wiegand S."/>
            <person name="Jogler M."/>
            <person name="Boedeker C."/>
            <person name="Pinto D."/>
            <person name="Vollmers J."/>
            <person name="Rivas-Marin E."/>
            <person name="Kohn T."/>
            <person name="Peeters S.H."/>
            <person name="Heuer A."/>
            <person name="Rast P."/>
            <person name="Oberbeckmann S."/>
            <person name="Bunk B."/>
            <person name="Jeske O."/>
            <person name="Meyerdierks A."/>
            <person name="Storesund J.E."/>
            <person name="Kallscheuer N."/>
            <person name="Luecker S."/>
            <person name="Lage O.M."/>
            <person name="Pohl T."/>
            <person name="Merkel B.J."/>
            <person name="Hornburger P."/>
            <person name="Mueller R.-W."/>
            <person name="Bruemmer F."/>
            <person name="Labrenz M."/>
            <person name="Spormann A.M."/>
            <person name="Op Den Camp H."/>
            <person name="Overmann J."/>
            <person name="Amann R."/>
            <person name="Jetten M.S.M."/>
            <person name="Mascher T."/>
            <person name="Medema M.H."/>
            <person name="Devos D.P."/>
            <person name="Kaster A.-K."/>
            <person name="Ovreas L."/>
            <person name="Rohde M."/>
            <person name="Galperin M.Y."/>
            <person name="Jogler C."/>
        </authorList>
    </citation>
    <scope>NUCLEOTIDE SEQUENCE [LARGE SCALE GENOMIC DNA]</scope>
    <source>
        <strain evidence="2 3">CA54</strain>
    </source>
</reference>
<dbReference type="Proteomes" id="UP000320735">
    <property type="component" value="Unassembled WGS sequence"/>
</dbReference>
<protein>
    <submittedName>
        <fullName evidence="2">Uncharacterized protein</fullName>
    </submittedName>
</protein>
<comment type="caution">
    <text evidence="2">The sequence shown here is derived from an EMBL/GenBank/DDBJ whole genome shotgun (WGS) entry which is preliminary data.</text>
</comment>
<dbReference type="EMBL" id="SJPP01000003">
    <property type="protein sequence ID" value="TWU06886.1"/>
    <property type="molecule type" value="Genomic_DNA"/>
</dbReference>
<evidence type="ECO:0000313" key="3">
    <source>
        <dbReference type="Proteomes" id="UP000320735"/>
    </source>
</evidence>
<evidence type="ECO:0000313" key="2">
    <source>
        <dbReference type="EMBL" id="TWU06886.1"/>
    </source>
</evidence>
<name>A0A5C6B6J9_9PLAN</name>
<evidence type="ECO:0000256" key="1">
    <source>
        <dbReference type="SAM" id="MobiDB-lite"/>
    </source>
</evidence>
<sequence>MEAAGIEPDPKSSGNRGGGDQSGAESGALNVQNAPTDPDLQVIIDAWPALPEAIKVGILAMIRAADSGDNPFTGEFEDAP</sequence>
<proteinExistence type="predicted"/>
<gene>
    <name evidence="2" type="ORF">CA54_52880</name>
</gene>